<dbReference type="InterPro" id="IPR050983">
    <property type="entry name" value="GST_Omega/HSP26"/>
</dbReference>
<sequence>MKLYYHPLSTYSQKVMIAFNEKGIEYEPELVDLMTPEGRAAYTAIYPLCKVPMFKPSEDWMVPESSIIIEYLDDKSPDTPRLIPAGGGDAQRQVRFMDRMADLYLNDPVRELLFQQFGFKPVNEGDAAVARNAIKVSYDHLDKRLSGQEWICGDFSMADCAAIPPLYYAQTVAPFADRPNLVSYWERAQMRPSYARIMREFVPIWEGRLAGSAAAE</sequence>
<dbReference type="CDD" id="cd00570">
    <property type="entry name" value="GST_N_family"/>
    <property type="match status" value="1"/>
</dbReference>
<evidence type="ECO:0000313" key="2">
    <source>
        <dbReference type="EMBL" id="WVT02288.1"/>
    </source>
</evidence>
<dbReference type="InterPro" id="IPR036249">
    <property type="entry name" value="Thioredoxin-like_sf"/>
</dbReference>
<dbReference type="Proteomes" id="UP001432360">
    <property type="component" value="Chromosome"/>
</dbReference>
<dbReference type="Pfam" id="PF00043">
    <property type="entry name" value="GST_C"/>
    <property type="match status" value="1"/>
</dbReference>
<dbReference type="PANTHER" id="PTHR43968:SF6">
    <property type="entry name" value="GLUTATHIONE S-TRANSFERASE OMEGA"/>
    <property type="match status" value="1"/>
</dbReference>
<name>A0ABZ2B687_9HYPH</name>
<evidence type="ECO:0000259" key="1">
    <source>
        <dbReference type="PROSITE" id="PS50404"/>
    </source>
</evidence>
<evidence type="ECO:0000313" key="3">
    <source>
        <dbReference type="Proteomes" id="UP001432360"/>
    </source>
</evidence>
<dbReference type="InterPro" id="IPR004045">
    <property type="entry name" value="Glutathione_S-Trfase_N"/>
</dbReference>
<dbReference type="Gene3D" id="1.20.1050.10">
    <property type="match status" value="1"/>
</dbReference>
<gene>
    <name evidence="2" type="ORF">RB548_12190</name>
</gene>
<proteinExistence type="predicted"/>
<dbReference type="Pfam" id="PF13417">
    <property type="entry name" value="GST_N_3"/>
    <property type="match status" value="1"/>
</dbReference>
<dbReference type="EMBL" id="CP133148">
    <property type="protein sequence ID" value="WVT02288.1"/>
    <property type="molecule type" value="Genomic_DNA"/>
</dbReference>
<dbReference type="Gene3D" id="3.40.30.10">
    <property type="entry name" value="Glutaredoxin"/>
    <property type="match status" value="1"/>
</dbReference>
<feature type="domain" description="GST N-terminal" evidence="1">
    <location>
        <begin position="1"/>
        <end position="80"/>
    </location>
</feature>
<protein>
    <submittedName>
        <fullName evidence="2">Glutathione S-transferase family protein</fullName>
    </submittedName>
</protein>
<dbReference type="PANTHER" id="PTHR43968">
    <property type="match status" value="1"/>
</dbReference>
<organism evidence="2 3">
    <name type="scientific">Sinorhizobium chiapasense</name>
    <dbReference type="NCBI Taxonomy" id="501572"/>
    <lineage>
        <taxon>Bacteria</taxon>
        <taxon>Pseudomonadati</taxon>
        <taxon>Pseudomonadota</taxon>
        <taxon>Alphaproteobacteria</taxon>
        <taxon>Hyphomicrobiales</taxon>
        <taxon>Rhizobiaceae</taxon>
        <taxon>Sinorhizobium/Ensifer group</taxon>
        <taxon>Sinorhizobium</taxon>
    </lineage>
</organism>
<dbReference type="PROSITE" id="PS50404">
    <property type="entry name" value="GST_NTER"/>
    <property type="match status" value="1"/>
</dbReference>
<dbReference type="InterPro" id="IPR040079">
    <property type="entry name" value="Glutathione_S-Trfase"/>
</dbReference>
<reference evidence="2" key="1">
    <citation type="submission" date="2023-08" db="EMBL/GenBank/DDBJ databases">
        <title>Complete genome sequence of Sinorhizobium chiapanecum ITTG S70 isolated from Acaciella angustissima nodules in Chiapas-Mexico.</title>
        <authorList>
            <person name="Rincon-Rosales R."/>
            <person name="Rogel M.A."/>
            <person name="Rincon-Medina C.I."/>
            <person name="Guerrero G."/>
            <person name="Manzano-Gomez L.A."/>
            <person name="Lopez-Lopez A."/>
            <person name="Rincon Molina F.A."/>
            <person name="Martinez-Romero E."/>
        </authorList>
    </citation>
    <scope>NUCLEOTIDE SEQUENCE</scope>
    <source>
        <strain evidence="2">ITTG S70</strain>
    </source>
</reference>
<keyword evidence="3" id="KW-1185">Reference proteome</keyword>
<dbReference type="CDD" id="cd00299">
    <property type="entry name" value="GST_C_family"/>
    <property type="match status" value="1"/>
</dbReference>
<dbReference type="SUPFAM" id="SSF52833">
    <property type="entry name" value="Thioredoxin-like"/>
    <property type="match status" value="1"/>
</dbReference>
<dbReference type="SFLD" id="SFLDG00358">
    <property type="entry name" value="Main_(cytGST)"/>
    <property type="match status" value="1"/>
</dbReference>
<accession>A0ABZ2B687</accession>
<dbReference type="SFLD" id="SFLDS00019">
    <property type="entry name" value="Glutathione_Transferase_(cytos"/>
    <property type="match status" value="1"/>
</dbReference>
<dbReference type="RefSeq" id="WP_331371570.1">
    <property type="nucleotide sequence ID" value="NZ_CP133148.1"/>
</dbReference>
<dbReference type="InterPro" id="IPR036282">
    <property type="entry name" value="Glutathione-S-Trfase_C_sf"/>
</dbReference>
<dbReference type="InterPro" id="IPR004046">
    <property type="entry name" value="GST_C"/>
</dbReference>
<dbReference type="SUPFAM" id="SSF47616">
    <property type="entry name" value="GST C-terminal domain-like"/>
    <property type="match status" value="1"/>
</dbReference>